<feature type="domain" description="Gfo/Idh/MocA-like oxidoreductase N-terminal" evidence="1">
    <location>
        <begin position="4"/>
        <end position="119"/>
    </location>
</feature>
<dbReference type="GO" id="GO:0000166">
    <property type="term" value="F:nucleotide binding"/>
    <property type="evidence" value="ECO:0007669"/>
    <property type="project" value="InterPro"/>
</dbReference>
<evidence type="ECO:0000259" key="2">
    <source>
        <dbReference type="Pfam" id="PF22725"/>
    </source>
</evidence>
<dbReference type="Gene3D" id="3.40.50.720">
    <property type="entry name" value="NAD(P)-binding Rossmann-like Domain"/>
    <property type="match status" value="1"/>
</dbReference>
<dbReference type="SUPFAM" id="SSF55347">
    <property type="entry name" value="Glyceraldehyde-3-phosphate dehydrogenase-like, C-terminal domain"/>
    <property type="match status" value="1"/>
</dbReference>
<evidence type="ECO:0000313" key="3">
    <source>
        <dbReference type="EMBL" id="SFR98306.1"/>
    </source>
</evidence>
<dbReference type="EMBL" id="FOZM01000001">
    <property type="protein sequence ID" value="SFR98306.1"/>
    <property type="molecule type" value="Genomic_DNA"/>
</dbReference>
<evidence type="ECO:0000313" key="4">
    <source>
        <dbReference type="Proteomes" id="UP000198926"/>
    </source>
</evidence>
<evidence type="ECO:0000259" key="1">
    <source>
        <dbReference type="Pfam" id="PF01408"/>
    </source>
</evidence>
<dbReference type="AlphaFoldDB" id="A0A1I6L4D4"/>
<dbReference type="SUPFAM" id="SSF51735">
    <property type="entry name" value="NAD(P)-binding Rossmann-fold domains"/>
    <property type="match status" value="1"/>
</dbReference>
<dbReference type="Pfam" id="PF22725">
    <property type="entry name" value="GFO_IDH_MocA_C3"/>
    <property type="match status" value="1"/>
</dbReference>
<dbReference type="PANTHER" id="PTHR43708:SF8">
    <property type="entry name" value="OXIDOREDUCTASE"/>
    <property type="match status" value="1"/>
</dbReference>
<dbReference type="RefSeq" id="WP_090202756.1">
    <property type="nucleotide sequence ID" value="NZ_FOZM01000001.1"/>
</dbReference>
<name>A0A1I6L4D4_9RHOB</name>
<dbReference type="OrthoDB" id="6183734at2"/>
<dbReference type="InterPro" id="IPR036291">
    <property type="entry name" value="NAD(P)-bd_dom_sf"/>
</dbReference>
<gene>
    <name evidence="3" type="ORF">SAMN05444714_0166</name>
</gene>
<keyword evidence="4" id="KW-1185">Reference proteome</keyword>
<reference evidence="3 4" key="1">
    <citation type="submission" date="2016-10" db="EMBL/GenBank/DDBJ databases">
        <authorList>
            <person name="de Groot N.N."/>
        </authorList>
    </citation>
    <scope>NUCLEOTIDE SEQUENCE [LARGE SCALE GENOMIC DNA]</scope>
    <source>
        <strain evidence="3 4">DSM 29433</strain>
    </source>
</reference>
<feature type="domain" description="GFO/IDH/MocA-like oxidoreductase" evidence="2">
    <location>
        <begin position="129"/>
        <end position="256"/>
    </location>
</feature>
<dbReference type="PANTHER" id="PTHR43708">
    <property type="entry name" value="CONSERVED EXPRESSED OXIDOREDUCTASE (EUROFUNG)"/>
    <property type="match status" value="1"/>
</dbReference>
<dbReference type="Gene3D" id="3.30.360.10">
    <property type="entry name" value="Dihydrodipicolinate Reductase, domain 2"/>
    <property type="match status" value="1"/>
</dbReference>
<accession>A0A1I6L4D4</accession>
<proteinExistence type="predicted"/>
<dbReference type="Pfam" id="PF01408">
    <property type="entry name" value="GFO_IDH_MocA"/>
    <property type="match status" value="1"/>
</dbReference>
<dbReference type="InterPro" id="IPR055170">
    <property type="entry name" value="GFO_IDH_MocA-like_dom"/>
</dbReference>
<organism evidence="3 4">
    <name type="scientific">Yoonia litorea</name>
    <dbReference type="NCBI Taxonomy" id="1123755"/>
    <lineage>
        <taxon>Bacteria</taxon>
        <taxon>Pseudomonadati</taxon>
        <taxon>Pseudomonadota</taxon>
        <taxon>Alphaproteobacteria</taxon>
        <taxon>Rhodobacterales</taxon>
        <taxon>Paracoccaceae</taxon>
        <taxon>Yoonia</taxon>
    </lineage>
</organism>
<dbReference type="Proteomes" id="UP000198926">
    <property type="component" value="Unassembled WGS sequence"/>
</dbReference>
<protein>
    <submittedName>
        <fullName evidence="3">Predicted dehydrogenase</fullName>
    </submittedName>
</protein>
<sequence>MTLLRVACVGAGYFSQFHIDGWQRIPQVSLVGVCDLDIVKARQASQGAPAFDDLQSMLAETKPDLLDIVLPPSGHRAAVDNAINAGCKTIICQKPFGADLQDARAMVSASEHAGVQLIIHENFRFQPWYRAIKQSIDGGLIGDVLQATFRLRPGDGQGEDAYLSRQPYFREMPRFLIHETGVHFVDVFRYLFGDPTHVFADLRQVNPVIAGEDAGFVIFTHKRGVRAVLDANRNLDHAADNTRRTMGEALIEGTDGALSLTGDGAVHFRKFGAFQEDMLLEPNTFDGFGGDCTFALQHHVVMALEADRQPENGAQTYLRVLEIEAAIYASAESGCRVALA</sequence>
<dbReference type="InterPro" id="IPR051317">
    <property type="entry name" value="Gfo/Idh/MocA_oxidoreduct"/>
</dbReference>
<dbReference type="STRING" id="1123755.SAMN05444714_0166"/>
<dbReference type="InterPro" id="IPR000683">
    <property type="entry name" value="Gfo/Idh/MocA-like_OxRdtase_N"/>
</dbReference>